<feature type="region of interest" description="Disordered" evidence="3">
    <location>
        <begin position="1"/>
        <end position="23"/>
    </location>
</feature>
<evidence type="ECO:0000256" key="1">
    <source>
        <dbReference type="ARBA" id="ARBA00010617"/>
    </source>
</evidence>
<dbReference type="RefSeq" id="WP_345362652.1">
    <property type="nucleotide sequence ID" value="NZ_BAABII010000007.1"/>
</dbReference>
<keyword evidence="2" id="KW-0408">Iron</keyword>
<dbReference type="EMBL" id="JBGEHV010000030">
    <property type="protein sequence ID" value="MEY8041032.1"/>
    <property type="molecule type" value="Genomic_DNA"/>
</dbReference>
<comment type="caution">
    <text evidence="4">The sequence shown here is derived from an EMBL/GenBank/DDBJ whole genome shotgun (WGS) entry which is preliminary data.</text>
</comment>
<sequence>MTAQEPPADAVTSREPPPVERFRPADIDARDWRELRASCPVSRTTAPDGTGVWLVSRYRDIRKVLGGQVFSVSPIDLERGGGTEEANESIFQDPPEHTRLRGLVAGPFAVGHVGRYREVIRATADRLLVPMAAATGPVDVMADFAKPLTMNVISEVVGVPEPDRAMFQRLSDQLLVPLSEAQGVVARQGWKQLNDYVRDLIAQRRRGTGPAGEDLLAHMIRAQQEDGTVDDVELATMVLGLPVAGYVSTANAIAVAMRYLLEFGWLRALRTAPDGAELRKGFVEEVLRIQSGDNGESMPRFAAEDVELGAALIRKGDVVVAPLIAANRDDSLFADPDTFDPRRPGVVRHLAFGFGIHRCLGANLARLELQVAVDALVECGADFAMLEDWKAVPWKVNMLGDRFPERMPVRPVAGGAA</sequence>
<evidence type="ECO:0000313" key="4">
    <source>
        <dbReference type="EMBL" id="MEY8041032.1"/>
    </source>
</evidence>
<proteinExistence type="inferred from homology"/>
<accession>A0ABV4CM26</accession>
<dbReference type="PANTHER" id="PTHR46696:SF6">
    <property type="entry name" value="P450, PUTATIVE (EUROFUNG)-RELATED"/>
    <property type="match status" value="1"/>
</dbReference>
<dbReference type="PRINTS" id="PR00359">
    <property type="entry name" value="BP450"/>
</dbReference>
<dbReference type="Gene3D" id="1.10.630.10">
    <property type="entry name" value="Cytochrome P450"/>
    <property type="match status" value="1"/>
</dbReference>
<dbReference type="Pfam" id="PF00067">
    <property type="entry name" value="p450"/>
    <property type="match status" value="1"/>
</dbReference>
<keyword evidence="2" id="KW-0349">Heme</keyword>
<dbReference type="InterPro" id="IPR017972">
    <property type="entry name" value="Cyt_P450_CS"/>
</dbReference>
<dbReference type="InterPro" id="IPR002397">
    <property type="entry name" value="Cyt_P450_B"/>
</dbReference>
<evidence type="ECO:0000256" key="2">
    <source>
        <dbReference type="RuleBase" id="RU000461"/>
    </source>
</evidence>
<dbReference type="Proteomes" id="UP001564626">
    <property type="component" value="Unassembled WGS sequence"/>
</dbReference>
<dbReference type="InterPro" id="IPR001128">
    <property type="entry name" value="Cyt_P450"/>
</dbReference>
<dbReference type="PRINTS" id="PR00385">
    <property type="entry name" value="P450"/>
</dbReference>
<keyword evidence="2" id="KW-0503">Monooxygenase</keyword>
<dbReference type="PANTHER" id="PTHR46696">
    <property type="entry name" value="P450, PUTATIVE (EUROFUNG)-RELATED"/>
    <property type="match status" value="1"/>
</dbReference>
<protein>
    <submittedName>
        <fullName evidence="4">Cytochrome P450</fullName>
    </submittedName>
</protein>
<name>A0ABV4CM26_9PSEU</name>
<comment type="similarity">
    <text evidence="1 2">Belongs to the cytochrome P450 family.</text>
</comment>
<gene>
    <name evidence="4" type="ORF">AB8O55_16605</name>
</gene>
<dbReference type="SUPFAM" id="SSF48264">
    <property type="entry name" value="Cytochrome P450"/>
    <property type="match status" value="1"/>
</dbReference>
<evidence type="ECO:0000256" key="3">
    <source>
        <dbReference type="SAM" id="MobiDB-lite"/>
    </source>
</evidence>
<keyword evidence="2" id="KW-0479">Metal-binding</keyword>
<dbReference type="InterPro" id="IPR036396">
    <property type="entry name" value="Cyt_P450_sf"/>
</dbReference>
<keyword evidence="2" id="KW-0560">Oxidoreductase</keyword>
<reference evidence="4 5" key="1">
    <citation type="submission" date="2024-08" db="EMBL/GenBank/DDBJ databases">
        <title>Genome mining of Saccharopolyspora cebuensis PGLac3 from Nigerian medicinal plant.</title>
        <authorList>
            <person name="Ezeobiora C.E."/>
            <person name="Igbokwe N.H."/>
            <person name="Amin D.H."/>
            <person name="Mendie U.E."/>
        </authorList>
    </citation>
    <scope>NUCLEOTIDE SEQUENCE [LARGE SCALE GENOMIC DNA]</scope>
    <source>
        <strain evidence="4 5">PGLac3</strain>
    </source>
</reference>
<evidence type="ECO:0000313" key="5">
    <source>
        <dbReference type="Proteomes" id="UP001564626"/>
    </source>
</evidence>
<dbReference type="PROSITE" id="PS00086">
    <property type="entry name" value="CYTOCHROME_P450"/>
    <property type="match status" value="1"/>
</dbReference>
<keyword evidence="5" id="KW-1185">Reference proteome</keyword>
<organism evidence="4 5">
    <name type="scientific">Saccharopolyspora cebuensis</name>
    <dbReference type="NCBI Taxonomy" id="418759"/>
    <lineage>
        <taxon>Bacteria</taxon>
        <taxon>Bacillati</taxon>
        <taxon>Actinomycetota</taxon>
        <taxon>Actinomycetes</taxon>
        <taxon>Pseudonocardiales</taxon>
        <taxon>Pseudonocardiaceae</taxon>
        <taxon>Saccharopolyspora</taxon>
    </lineage>
</organism>